<dbReference type="EMBL" id="JACGWO010000013">
    <property type="protein sequence ID" value="KAK4412416.1"/>
    <property type="molecule type" value="Genomic_DNA"/>
</dbReference>
<proteinExistence type="predicted"/>
<name>A0AAE2C807_9LAMI</name>
<gene>
    <name evidence="2" type="ORF">Salat_2888600</name>
</gene>
<evidence type="ECO:0000313" key="2">
    <source>
        <dbReference type="EMBL" id="KAK4412416.1"/>
    </source>
</evidence>
<accession>A0AAE2C807</accession>
<sequence>MVQSPGRETWGLTWARKAQLEGTRAGEPPRCARVGDLGEALCPSSRQPQAGRGPGRSPARGSVTRAGEPRFAQVHPEVLPGPRSRDQVEAQLRGGYCICWDLNLGFFF</sequence>
<evidence type="ECO:0000313" key="3">
    <source>
        <dbReference type="Proteomes" id="UP001293254"/>
    </source>
</evidence>
<feature type="region of interest" description="Disordered" evidence="1">
    <location>
        <begin position="42"/>
        <end position="86"/>
    </location>
</feature>
<reference evidence="2" key="1">
    <citation type="submission" date="2020-06" db="EMBL/GenBank/DDBJ databases">
        <authorList>
            <person name="Li T."/>
            <person name="Hu X."/>
            <person name="Zhang T."/>
            <person name="Song X."/>
            <person name="Zhang H."/>
            <person name="Dai N."/>
            <person name="Sheng W."/>
            <person name="Hou X."/>
            <person name="Wei L."/>
        </authorList>
    </citation>
    <scope>NUCLEOTIDE SEQUENCE</scope>
    <source>
        <strain evidence="2">3651</strain>
        <tissue evidence="2">Leaf</tissue>
    </source>
</reference>
<organism evidence="2 3">
    <name type="scientific">Sesamum alatum</name>
    <dbReference type="NCBI Taxonomy" id="300844"/>
    <lineage>
        <taxon>Eukaryota</taxon>
        <taxon>Viridiplantae</taxon>
        <taxon>Streptophyta</taxon>
        <taxon>Embryophyta</taxon>
        <taxon>Tracheophyta</taxon>
        <taxon>Spermatophyta</taxon>
        <taxon>Magnoliopsida</taxon>
        <taxon>eudicotyledons</taxon>
        <taxon>Gunneridae</taxon>
        <taxon>Pentapetalae</taxon>
        <taxon>asterids</taxon>
        <taxon>lamiids</taxon>
        <taxon>Lamiales</taxon>
        <taxon>Pedaliaceae</taxon>
        <taxon>Sesamum</taxon>
    </lineage>
</organism>
<dbReference type="Proteomes" id="UP001293254">
    <property type="component" value="Unassembled WGS sequence"/>
</dbReference>
<evidence type="ECO:0000256" key="1">
    <source>
        <dbReference type="SAM" id="MobiDB-lite"/>
    </source>
</evidence>
<comment type="caution">
    <text evidence="2">The sequence shown here is derived from an EMBL/GenBank/DDBJ whole genome shotgun (WGS) entry which is preliminary data.</text>
</comment>
<keyword evidence="3" id="KW-1185">Reference proteome</keyword>
<dbReference type="AlphaFoldDB" id="A0AAE2C807"/>
<protein>
    <submittedName>
        <fullName evidence="2">Uncharacterized protein</fullName>
    </submittedName>
</protein>
<feature type="compositionally biased region" description="Low complexity" evidence="1">
    <location>
        <begin position="45"/>
        <end position="62"/>
    </location>
</feature>
<reference evidence="2" key="2">
    <citation type="journal article" date="2024" name="Plant">
        <title>Genomic evolution and insights into agronomic trait innovations of Sesamum species.</title>
        <authorList>
            <person name="Miao H."/>
            <person name="Wang L."/>
            <person name="Qu L."/>
            <person name="Liu H."/>
            <person name="Sun Y."/>
            <person name="Le M."/>
            <person name="Wang Q."/>
            <person name="Wei S."/>
            <person name="Zheng Y."/>
            <person name="Lin W."/>
            <person name="Duan Y."/>
            <person name="Cao H."/>
            <person name="Xiong S."/>
            <person name="Wang X."/>
            <person name="Wei L."/>
            <person name="Li C."/>
            <person name="Ma Q."/>
            <person name="Ju M."/>
            <person name="Zhao R."/>
            <person name="Li G."/>
            <person name="Mu C."/>
            <person name="Tian Q."/>
            <person name="Mei H."/>
            <person name="Zhang T."/>
            <person name="Gao T."/>
            <person name="Zhang H."/>
        </authorList>
    </citation>
    <scope>NUCLEOTIDE SEQUENCE</scope>
    <source>
        <strain evidence="2">3651</strain>
    </source>
</reference>